<gene>
    <name evidence="5" type="primary">pupB</name>
    <name evidence="5" type="ORF">GAK35_01624</name>
</gene>
<dbReference type="Gene3D" id="3.55.50.30">
    <property type="match status" value="1"/>
</dbReference>
<evidence type="ECO:0000256" key="2">
    <source>
        <dbReference type="ARBA" id="ARBA00023136"/>
    </source>
</evidence>
<dbReference type="SMART" id="SM00965">
    <property type="entry name" value="STN"/>
    <property type="match status" value="1"/>
</dbReference>
<evidence type="ECO:0000256" key="3">
    <source>
        <dbReference type="ARBA" id="ARBA00023237"/>
    </source>
</evidence>
<feature type="domain" description="Secretin/TonB short N-terminal" evidence="4">
    <location>
        <begin position="27"/>
        <end position="81"/>
    </location>
</feature>
<dbReference type="Pfam" id="PF13103">
    <property type="entry name" value="TonB_2"/>
    <property type="match status" value="1"/>
</dbReference>
<keyword evidence="1" id="KW-0813">Transport</keyword>
<evidence type="ECO:0000313" key="6">
    <source>
        <dbReference type="Proteomes" id="UP000462435"/>
    </source>
</evidence>
<keyword evidence="2" id="KW-0472">Membrane</keyword>
<dbReference type="Pfam" id="PF07660">
    <property type="entry name" value="STN"/>
    <property type="match status" value="1"/>
</dbReference>
<sequence>MQRLFDFDIPALSLSDALDRYTVITGRPTLYPSKLVEGRTASAVQGRYDIGAGLRLLLQGTGLGAEEVRDGVTELFVLKPAAAGAASSFASSLSQTATIAAPPSFDSYDALVQARVRDAFCASEATAPGSYRALLRFDIDDAGTVRRPRLMSGTGDARRDALLTAALDRLEIGRTPPPGLAQPFTLLILPRDQVAGRSCAAGEP</sequence>
<proteinExistence type="predicted"/>
<keyword evidence="5" id="KW-0675">Receptor</keyword>
<comment type="caution">
    <text evidence="5">The sequence shown here is derived from an EMBL/GenBank/DDBJ whole genome shotgun (WGS) entry which is preliminary data.</text>
</comment>
<name>A0A7V8FXJ4_9BURK</name>
<evidence type="ECO:0000259" key="4">
    <source>
        <dbReference type="SMART" id="SM00965"/>
    </source>
</evidence>
<dbReference type="GO" id="GO:0019867">
    <property type="term" value="C:outer membrane"/>
    <property type="evidence" value="ECO:0007669"/>
    <property type="project" value="InterPro"/>
</dbReference>
<organism evidence="5 6">
    <name type="scientific">Herbaspirillum frisingense</name>
    <dbReference type="NCBI Taxonomy" id="92645"/>
    <lineage>
        <taxon>Bacteria</taxon>
        <taxon>Pseudomonadati</taxon>
        <taxon>Pseudomonadota</taxon>
        <taxon>Betaproteobacteria</taxon>
        <taxon>Burkholderiales</taxon>
        <taxon>Oxalobacteraceae</taxon>
        <taxon>Herbaspirillum</taxon>
    </lineage>
</organism>
<keyword evidence="3" id="KW-0998">Cell outer membrane</keyword>
<protein>
    <submittedName>
        <fullName evidence="5">Ferric-pseudobactin BN7/BN8 receptor</fullName>
    </submittedName>
</protein>
<dbReference type="InterPro" id="IPR011662">
    <property type="entry name" value="Secretin/TonB_short_N"/>
</dbReference>
<dbReference type="Proteomes" id="UP000462435">
    <property type="component" value="Unassembled WGS sequence"/>
</dbReference>
<dbReference type="SUPFAM" id="SSF74653">
    <property type="entry name" value="TolA/TonB C-terminal domain"/>
    <property type="match status" value="1"/>
</dbReference>
<dbReference type="EMBL" id="WNDX01000039">
    <property type="protein sequence ID" value="KAF1044731.1"/>
    <property type="molecule type" value="Genomic_DNA"/>
</dbReference>
<reference evidence="6" key="1">
    <citation type="journal article" date="2020" name="MBio">
        <title>Horizontal gene transfer to a defensive symbiont with a reduced genome amongst a multipartite beetle microbiome.</title>
        <authorList>
            <person name="Waterworth S.C."/>
            <person name="Florez L.V."/>
            <person name="Rees E.R."/>
            <person name="Hertweck C."/>
            <person name="Kaltenpoth M."/>
            <person name="Kwan J.C."/>
        </authorList>
    </citation>
    <scope>NUCLEOTIDE SEQUENCE [LARGE SCALE GENOMIC DNA]</scope>
</reference>
<evidence type="ECO:0000313" key="5">
    <source>
        <dbReference type="EMBL" id="KAF1044731.1"/>
    </source>
</evidence>
<dbReference type="AlphaFoldDB" id="A0A7V8FXJ4"/>
<evidence type="ECO:0000256" key="1">
    <source>
        <dbReference type="ARBA" id="ARBA00022448"/>
    </source>
</evidence>
<accession>A0A7V8FXJ4</accession>